<evidence type="ECO:0000313" key="2">
    <source>
        <dbReference type="Proteomes" id="UP000664940"/>
    </source>
</evidence>
<proteinExistence type="predicted"/>
<protein>
    <submittedName>
        <fullName evidence="1">Uncharacterized protein</fullName>
    </submittedName>
</protein>
<reference evidence="1 2" key="1">
    <citation type="journal article" date="2020" name="Nature">
        <title>Six reference-quality genomes reveal evolution of bat adaptations.</title>
        <authorList>
            <person name="Jebb D."/>
            <person name="Huang Z."/>
            <person name="Pippel M."/>
            <person name="Hughes G.M."/>
            <person name="Lavrichenko K."/>
            <person name="Devanna P."/>
            <person name="Winkler S."/>
            <person name="Jermiin L.S."/>
            <person name="Skirmuntt E.C."/>
            <person name="Katzourakis A."/>
            <person name="Burkitt-Gray L."/>
            <person name="Ray D.A."/>
            <person name="Sullivan K.A.M."/>
            <person name="Roscito J.G."/>
            <person name="Kirilenko B.M."/>
            <person name="Davalos L.M."/>
            <person name="Corthals A.P."/>
            <person name="Power M.L."/>
            <person name="Jones G."/>
            <person name="Ransome R.D."/>
            <person name="Dechmann D.K.N."/>
            <person name="Locatelli A.G."/>
            <person name="Puechmaille S.J."/>
            <person name="Fedrigo O."/>
            <person name="Jarvis E.D."/>
            <person name="Hiller M."/>
            <person name="Vernes S.C."/>
            <person name="Myers E.W."/>
            <person name="Teeling E.C."/>
        </authorList>
    </citation>
    <scope>NUCLEOTIDE SEQUENCE [LARGE SCALE GENOMIC DNA]</scope>
    <source>
        <strain evidence="1">Bat1K_MPI-CBG_1</strain>
    </source>
</reference>
<dbReference type="EMBL" id="JABVXQ010000015">
    <property type="protein sequence ID" value="KAF6075097.1"/>
    <property type="molecule type" value="Genomic_DNA"/>
</dbReference>
<dbReference type="AlphaFoldDB" id="A0A834DDL1"/>
<comment type="caution">
    <text evidence="1">The sequence shown here is derived from an EMBL/GenBank/DDBJ whole genome shotgun (WGS) entry which is preliminary data.</text>
</comment>
<evidence type="ECO:0000313" key="1">
    <source>
        <dbReference type="EMBL" id="KAF6075097.1"/>
    </source>
</evidence>
<gene>
    <name evidence="1" type="ORF">HJG60_009495</name>
</gene>
<name>A0A834DDL1_9CHIR</name>
<sequence length="133" mass="14590">MHQCLAGGEGWCGWGSPTGRWPVQDLNLLYVYVLESMGNVPQATDFFSFYFIADKKDNNIHYNRHLAQGVPEISPPSCLGDSTNYISKGSLGVAGGQASCSAKGLKMLTLRVPAPSVAFLFPLFWNLHLRLQV</sequence>
<organism evidence="1 2">
    <name type="scientific">Phyllostomus discolor</name>
    <name type="common">pale spear-nosed bat</name>
    <dbReference type="NCBI Taxonomy" id="89673"/>
    <lineage>
        <taxon>Eukaryota</taxon>
        <taxon>Metazoa</taxon>
        <taxon>Chordata</taxon>
        <taxon>Craniata</taxon>
        <taxon>Vertebrata</taxon>
        <taxon>Euteleostomi</taxon>
        <taxon>Mammalia</taxon>
        <taxon>Eutheria</taxon>
        <taxon>Laurasiatheria</taxon>
        <taxon>Chiroptera</taxon>
        <taxon>Yangochiroptera</taxon>
        <taxon>Phyllostomidae</taxon>
        <taxon>Phyllostominae</taxon>
        <taxon>Phyllostomus</taxon>
    </lineage>
</organism>
<accession>A0A834DDL1</accession>
<dbReference type="Proteomes" id="UP000664940">
    <property type="component" value="Unassembled WGS sequence"/>
</dbReference>